<evidence type="ECO:0000256" key="4">
    <source>
        <dbReference type="ARBA" id="ARBA00013208"/>
    </source>
</evidence>
<dbReference type="PROSITE" id="PS00761">
    <property type="entry name" value="SPASE_I_3"/>
    <property type="match status" value="1"/>
</dbReference>
<evidence type="ECO:0000256" key="6">
    <source>
        <dbReference type="PIRSR" id="PIRSR600223-1"/>
    </source>
</evidence>
<dbReference type="InterPro" id="IPR019758">
    <property type="entry name" value="Pept_S26A_signal_pept_1_CS"/>
</dbReference>
<dbReference type="Gene3D" id="2.10.109.10">
    <property type="entry name" value="Umud Fragment, subunit A"/>
    <property type="match status" value="1"/>
</dbReference>
<dbReference type="GO" id="GO:0006465">
    <property type="term" value="P:signal peptide processing"/>
    <property type="evidence" value="ECO:0007669"/>
    <property type="project" value="InterPro"/>
</dbReference>
<dbReference type="InterPro" id="IPR000223">
    <property type="entry name" value="Pept_S26A_signal_pept_1"/>
</dbReference>
<dbReference type="InterPro" id="IPR019533">
    <property type="entry name" value="Peptidase_S26"/>
</dbReference>
<keyword evidence="7" id="KW-0812">Transmembrane</keyword>
<reference evidence="9 10" key="1">
    <citation type="submission" date="2018-03" db="EMBL/GenBank/DDBJ databases">
        <title>Bacteriophage NCPPB3778 and a type I-E CRISPR drive the evolution of the US Biological Select Agent, Rathayibacter toxicus.</title>
        <authorList>
            <person name="Davis E.W.II."/>
            <person name="Tabima J.F."/>
            <person name="Weisberg A.J."/>
            <person name="Dantas Lopes L."/>
            <person name="Wiseman M.S."/>
            <person name="Wiseman M.S."/>
            <person name="Pupko T."/>
            <person name="Belcher M.S."/>
            <person name="Sechler A.J."/>
            <person name="Tancos M.A."/>
            <person name="Schroeder B.K."/>
            <person name="Murray T.D."/>
            <person name="Luster D.G."/>
            <person name="Schneider W.L."/>
            <person name="Rogers E."/>
            <person name="Andreote F.D."/>
            <person name="Grunwald N.J."/>
            <person name="Putnam M.L."/>
            <person name="Chang J.H."/>
        </authorList>
    </citation>
    <scope>NUCLEOTIDE SEQUENCE [LARGE SCALE GENOMIC DNA]</scope>
    <source>
        <strain evidence="9 10">NCCPB 2253</strain>
    </source>
</reference>
<keyword evidence="5 7" id="KW-0378">Hydrolase</keyword>
<name>A0AAD2PTU5_9MICO</name>
<accession>A0AAD2PTU5</accession>
<dbReference type="SUPFAM" id="SSF51306">
    <property type="entry name" value="LexA/Signal peptidase"/>
    <property type="match status" value="1"/>
</dbReference>
<sequence>MTHSKTFPLAPLTPELRRPRDAQARRLRRHRRTRRRITSYASFIAIVTVLALPIGQFAVRTVFIPSESMADTLAVGDLVIVNRLPSYATELKRGDIVVFSDRNDWLGTADGGETHLVKRVIGLPGDHVSYTVGGEHLLVNGEPIDEAYIAGGSLPSRTAFDVVVPECSLWVLGDNRDNSADSRAYVDGPGSGFVPMSDVLGTAVAMVWPVPRFGLLHDYRDAFADVPDAR</sequence>
<evidence type="ECO:0000256" key="7">
    <source>
        <dbReference type="RuleBase" id="RU362042"/>
    </source>
</evidence>
<dbReference type="RefSeq" id="WP_104354131.1">
    <property type="nucleotide sequence ID" value="NZ_CP028130.1"/>
</dbReference>
<protein>
    <recommendedName>
        <fullName evidence="4 7">Signal peptidase I</fullName>
        <ecNumber evidence="4 7">3.4.21.89</ecNumber>
    </recommendedName>
</protein>
<feature type="transmembrane region" description="Helical" evidence="7">
    <location>
        <begin position="37"/>
        <end position="59"/>
    </location>
</feature>
<evidence type="ECO:0000313" key="9">
    <source>
        <dbReference type="EMBL" id="AZZ54947.1"/>
    </source>
</evidence>
<gene>
    <name evidence="9" type="primary">lepB</name>
    <name evidence="9" type="ORF">C7V51_02905</name>
</gene>
<organism evidence="9 10">
    <name type="scientific">Rathayibacter iranicus</name>
    <dbReference type="NCBI Taxonomy" id="59737"/>
    <lineage>
        <taxon>Bacteria</taxon>
        <taxon>Bacillati</taxon>
        <taxon>Actinomycetota</taxon>
        <taxon>Actinomycetes</taxon>
        <taxon>Micrococcales</taxon>
        <taxon>Microbacteriaceae</taxon>
        <taxon>Rathayibacter</taxon>
    </lineage>
</organism>
<dbReference type="EC" id="3.4.21.89" evidence="4 7"/>
<evidence type="ECO:0000256" key="3">
    <source>
        <dbReference type="ARBA" id="ARBA00009370"/>
    </source>
</evidence>
<dbReference type="NCBIfam" id="TIGR02227">
    <property type="entry name" value="sigpep_I_bact"/>
    <property type="match status" value="1"/>
</dbReference>
<evidence type="ECO:0000256" key="1">
    <source>
        <dbReference type="ARBA" id="ARBA00000677"/>
    </source>
</evidence>
<dbReference type="PROSITE" id="PS00760">
    <property type="entry name" value="SPASE_I_2"/>
    <property type="match status" value="1"/>
</dbReference>
<dbReference type="InterPro" id="IPR019757">
    <property type="entry name" value="Pept_S26A_signal_pept_1_Lys-AS"/>
</dbReference>
<evidence type="ECO:0000259" key="8">
    <source>
        <dbReference type="Pfam" id="PF10502"/>
    </source>
</evidence>
<dbReference type="AlphaFoldDB" id="A0AAD2PTU5"/>
<dbReference type="PRINTS" id="PR00727">
    <property type="entry name" value="LEADERPTASE"/>
</dbReference>
<evidence type="ECO:0000256" key="2">
    <source>
        <dbReference type="ARBA" id="ARBA00004401"/>
    </source>
</evidence>
<feature type="active site" evidence="6">
    <location>
        <position position="68"/>
    </location>
</feature>
<dbReference type="PANTHER" id="PTHR43390:SF1">
    <property type="entry name" value="CHLOROPLAST PROCESSING PEPTIDASE"/>
    <property type="match status" value="1"/>
</dbReference>
<keyword evidence="7" id="KW-1133">Transmembrane helix</keyword>
<dbReference type="KEGG" id="ria:C7V51_02905"/>
<comment type="similarity">
    <text evidence="3 7">Belongs to the peptidase S26 family.</text>
</comment>
<dbReference type="InterPro" id="IPR036286">
    <property type="entry name" value="LexA/Signal_pep-like_sf"/>
</dbReference>
<evidence type="ECO:0000313" key="10">
    <source>
        <dbReference type="Proteomes" id="UP000283946"/>
    </source>
</evidence>
<keyword evidence="7" id="KW-0645">Protease</keyword>
<dbReference type="Proteomes" id="UP000283946">
    <property type="component" value="Chromosome"/>
</dbReference>
<dbReference type="GO" id="GO:0005886">
    <property type="term" value="C:plasma membrane"/>
    <property type="evidence" value="ECO:0007669"/>
    <property type="project" value="UniProtKB-SubCell"/>
</dbReference>
<comment type="catalytic activity">
    <reaction evidence="1 7">
        <text>Cleavage of hydrophobic, N-terminal signal or leader sequences from secreted and periplasmic proteins.</text>
        <dbReference type="EC" id="3.4.21.89"/>
    </reaction>
</comment>
<feature type="active site" evidence="6">
    <location>
        <position position="118"/>
    </location>
</feature>
<evidence type="ECO:0000256" key="5">
    <source>
        <dbReference type="ARBA" id="ARBA00022801"/>
    </source>
</evidence>
<comment type="subcellular location">
    <subcellularLocation>
        <location evidence="2">Cell membrane</location>
        <topology evidence="2">Single-pass type II membrane protein</topology>
    </subcellularLocation>
    <subcellularLocation>
        <location evidence="7">Membrane</location>
        <topology evidence="7">Single-pass type II membrane protein</topology>
    </subcellularLocation>
</comment>
<keyword evidence="7" id="KW-0472">Membrane</keyword>
<dbReference type="GO" id="GO:0009003">
    <property type="term" value="F:signal peptidase activity"/>
    <property type="evidence" value="ECO:0007669"/>
    <property type="project" value="UniProtKB-EC"/>
</dbReference>
<dbReference type="EMBL" id="CP028130">
    <property type="protein sequence ID" value="AZZ54947.1"/>
    <property type="molecule type" value="Genomic_DNA"/>
</dbReference>
<dbReference type="GO" id="GO:0004252">
    <property type="term" value="F:serine-type endopeptidase activity"/>
    <property type="evidence" value="ECO:0007669"/>
    <property type="project" value="InterPro"/>
</dbReference>
<dbReference type="Pfam" id="PF10502">
    <property type="entry name" value="Peptidase_S26"/>
    <property type="match status" value="1"/>
</dbReference>
<proteinExistence type="inferred from homology"/>
<dbReference type="PANTHER" id="PTHR43390">
    <property type="entry name" value="SIGNAL PEPTIDASE I"/>
    <property type="match status" value="1"/>
</dbReference>
<feature type="domain" description="Peptidase S26" evidence="8">
    <location>
        <begin position="38"/>
        <end position="208"/>
    </location>
</feature>
<dbReference type="CDD" id="cd06530">
    <property type="entry name" value="S26_SPase_I"/>
    <property type="match status" value="1"/>
</dbReference>